<dbReference type="SMART" id="SM00935">
    <property type="entry name" value="OmpH"/>
    <property type="match status" value="1"/>
</dbReference>
<organism evidence="4 5">
    <name type="scientific">Thalassotalea mangrovi</name>
    <dbReference type="NCBI Taxonomy" id="2572245"/>
    <lineage>
        <taxon>Bacteria</taxon>
        <taxon>Pseudomonadati</taxon>
        <taxon>Pseudomonadota</taxon>
        <taxon>Gammaproteobacteria</taxon>
        <taxon>Alteromonadales</taxon>
        <taxon>Colwelliaceae</taxon>
        <taxon>Thalassotalea</taxon>
    </lineage>
</organism>
<feature type="chain" id="PRO_5020408995" evidence="3">
    <location>
        <begin position="22"/>
        <end position="168"/>
    </location>
</feature>
<dbReference type="PIRSF" id="PIRSF002094">
    <property type="entry name" value="OMP26_Skp"/>
    <property type="match status" value="1"/>
</dbReference>
<dbReference type="InterPro" id="IPR024930">
    <property type="entry name" value="Skp_dom_sf"/>
</dbReference>
<dbReference type="PANTHER" id="PTHR35089">
    <property type="entry name" value="CHAPERONE PROTEIN SKP"/>
    <property type="match status" value="1"/>
</dbReference>
<dbReference type="AlphaFoldDB" id="A0A4U1B361"/>
<accession>A0A4U1B361</accession>
<keyword evidence="5" id="KW-1185">Reference proteome</keyword>
<dbReference type="Gene3D" id="3.30.910.20">
    <property type="entry name" value="Skp domain"/>
    <property type="match status" value="1"/>
</dbReference>
<dbReference type="PANTHER" id="PTHR35089:SF1">
    <property type="entry name" value="CHAPERONE PROTEIN SKP"/>
    <property type="match status" value="1"/>
</dbReference>
<comment type="similarity">
    <text evidence="2">Belongs to the skp family.</text>
</comment>
<dbReference type="GO" id="GO:0050821">
    <property type="term" value="P:protein stabilization"/>
    <property type="evidence" value="ECO:0007669"/>
    <property type="project" value="TreeGrafter"/>
</dbReference>
<dbReference type="GO" id="GO:0051082">
    <property type="term" value="F:unfolded protein binding"/>
    <property type="evidence" value="ECO:0007669"/>
    <property type="project" value="InterPro"/>
</dbReference>
<proteinExistence type="inferred from homology"/>
<evidence type="ECO:0000256" key="2">
    <source>
        <dbReference type="PIRNR" id="PIRNR002094"/>
    </source>
</evidence>
<protein>
    <submittedName>
        <fullName evidence="4">OmpH family outer membrane protein</fullName>
    </submittedName>
</protein>
<sequence>MKSLAFTAAASSMLFTGASLAADQKIGTVNVQKVISQLPQMATIQQDIAAEFKEPMDALKQLEGDIKYNLEKRKRDEAIMSKKEIDELDGKIDALTKEYQAKAQPLQQSLKRREQEEQQKILQLVRTAVDSVADEEGFDLILQQSAVAFAKPEFDISTKVVEQASKSN</sequence>
<keyword evidence="1 3" id="KW-0732">Signal</keyword>
<reference evidence="4 5" key="1">
    <citation type="submission" date="2019-04" db="EMBL/GenBank/DDBJ databases">
        <title>Thalassotalea guangxiensis sp. nov., isolated from sediment of the coastal wetland.</title>
        <authorList>
            <person name="Zheng S."/>
            <person name="Zhang D."/>
        </authorList>
    </citation>
    <scope>NUCLEOTIDE SEQUENCE [LARGE SCALE GENOMIC DNA]</scope>
    <source>
        <strain evidence="4 5">ZS-4</strain>
    </source>
</reference>
<dbReference type="Proteomes" id="UP000307999">
    <property type="component" value="Unassembled WGS sequence"/>
</dbReference>
<feature type="signal peptide" evidence="3">
    <location>
        <begin position="1"/>
        <end position="21"/>
    </location>
</feature>
<dbReference type="SUPFAM" id="SSF111384">
    <property type="entry name" value="OmpH-like"/>
    <property type="match status" value="1"/>
</dbReference>
<evidence type="ECO:0000256" key="3">
    <source>
        <dbReference type="SAM" id="SignalP"/>
    </source>
</evidence>
<evidence type="ECO:0000313" key="4">
    <source>
        <dbReference type="EMBL" id="TKB44152.1"/>
    </source>
</evidence>
<dbReference type="EMBL" id="SWDB01000031">
    <property type="protein sequence ID" value="TKB44152.1"/>
    <property type="molecule type" value="Genomic_DNA"/>
</dbReference>
<dbReference type="GO" id="GO:0005829">
    <property type="term" value="C:cytosol"/>
    <property type="evidence" value="ECO:0007669"/>
    <property type="project" value="TreeGrafter"/>
</dbReference>
<dbReference type="OrthoDB" id="5767138at2"/>
<dbReference type="Pfam" id="PF03938">
    <property type="entry name" value="OmpH"/>
    <property type="match status" value="1"/>
</dbReference>
<evidence type="ECO:0000313" key="5">
    <source>
        <dbReference type="Proteomes" id="UP000307999"/>
    </source>
</evidence>
<name>A0A4U1B361_9GAMM</name>
<evidence type="ECO:0000256" key="1">
    <source>
        <dbReference type="ARBA" id="ARBA00022729"/>
    </source>
</evidence>
<gene>
    <name evidence="4" type="ORF">E8M12_13080</name>
</gene>
<comment type="caution">
    <text evidence="4">The sequence shown here is derived from an EMBL/GenBank/DDBJ whole genome shotgun (WGS) entry which is preliminary data.</text>
</comment>
<dbReference type="InterPro" id="IPR005632">
    <property type="entry name" value="Chaperone_Skp"/>
</dbReference>